<keyword evidence="4" id="KW-0804">Transcription</keyword>
<dbReference type="PANTHER" id="PTHR30126:SF94">
    <property type="entry name" value="LYSR FAMILY TRANSCRIPTIONAL REGULATOR"/>
    <property type="match status" value="1"/>
</dbReference>
<name>A0A1Y3P905_9PSED</name>
<reference evidence="6 7" key="1">
    <citation type="journal article" date="2017" name="Syst. Appl. Microbiol.">
        <title>Pseudomonas caspiana sp. nov., a citrus pathogen in the Pseudomonas syringae phylogenetic group.</title>
        <authorList>
            <person name="Busquets A."/>
            <person name="Gomila M."/>
            <person name="Beiki F."/>
            <person name="Mulet M."/>
            <person name="Rahimian H."/>
            <person name="Garcia-Valdes E."/>
            <person name="Lalucat J."/>
        </authorList>
    </citation>
    <scope>NUCLEOTIDE SEQUENCE [LARGE SCALE GENOMIC DNA]</scope>
    <source>
        <strain evidence="6 7">FBF102</strain>
    </source>
</reference>
<organism evidence="6 7">
    <name type="scientific">Pseudomonas caspiana</name>
    <dbReference type="NCBI Taxonomy" id="1451454"/>
    <lineage>
        <taxon>Bacteria</taxon>
        <taxon>Pseudomonadati</taxon>
        <taxon>Pseudomonadota</taxon>
        <taxon>Gammaproteobacteria</taxon>
        <taxon>Pseudomonadales</taxon>
        <taxon>Pseudomonadaceae</taxon>
        <taxon>Pseudomonas</taxon>
    </lineage>
</organism>
<evidence type="ECO:0000256" key="3">
    <source>
        <dbReference type="ARBA" id="ARBA00023125"/>
    </source>
</evidence>
<comment type="caution">
    <text evidence="6">The sequence shown here is derived from an EMBL/GenBank/DDBJ whole genome shotgun (WGS) entry which is preliminary data.</text>
</comment>
<dbReference type="EMBL" id="LOHF01000002">
    <property type="protein sequence ID" value="OUM75172.1"/>
    <property type="molecule type" value="Genomic_DNA"/>
</dbReference>
<gene>
    <name evidence="6" type="ORF">AUC60_02930</name>
</gene>
<dbReference type="Pfam" id="PF03466">
    <property type="entry name" value="LysR_substrate"/>
    <property type="match status" value="1"/>
</dbReference>
<dbReference type="Pfam" id="PF00126">
    <property type="entry name" value="HTH_1"/>
    <property type="match status" value="1"/>
</dbReference>
<proteinExistence type="inferred from homology"/>
<dbReference type="GO" id="GO:0003700">
    <property type="term" value="F:DNA-binding transcription factor activity"/>
    <property type="evidence" value="ECO:0007669"/>
    <property type="project" value="InterPro"/>
</dbReference>
<dbReference type="InterPro" id="IPR036390">
    <property type="entry name" value="WH_DNA-bd_sf"/>
</dbReference>
<sequence>MLRELKTFIAVARYGTFAAAGMHIGLTQSAVSSQIKNLEQALGVRLFDRTGRQAILNAAGVRALPMAQEMFELFNRMSTPVDPDEYRGEMKIGAIASAQTGFLPQALLRLRRRAPAVEAKLVPGVSLNLLSQLDAGELDVAILIKPPFELPKELHVQVLETEPFVLIVPLDVDESDPLKLLAEQPHVRYDRASFGGRQVTRFLREQQIDAHVALELDELDAIVKFVESGLGISLIPQAGLWLERDARVRVISLGDLTFHREVVLMMRRSQRDLPLHKLFTDCLAPDAESAKQAD</sequence>
<dbReference type="FunFam" id="1.10.10.10:FF:000001">
    <property type="entry name" value="LysR family transcriptional regulator"/>
    <property type="match status" value="1"/>
</dbReference>
<dbReference type="SUPFAM" id="SSF46785">
    <property type="entry name" value="Winged helix' DNA-binding domain"/>
    <property type="match status" value="1"/>
</dbReference>
<evidence type="ECO:0000256" key="2">
    <source>
        <dbReference type="ARBA" id="ARBA00023015"/>
    </source>
</evidence>
<dbReference type="PANTHER" id="PTHR30126">
    <property type="entry name" value="HTH-TYPE TRANSCRIPTIONAL REGULATOR"/>
    <property type="match status" value="1"/>
</dbReference>
<dbReference type="InterPro" id="IPR036388">
    <property type="entry name" value="WH-like_DNA-bd_sf"/>
</dbReference>
<dbReference type="Gene3D" id="1.10.10.10">
    <property type="entry name" value="Winged helix-like DNA-binding domain superfamily/Winged helix DNA-binding domain"/>
    <property type="match status" value="1"/>
</dbReference>
<protein>
    <submittedName>
        <fullName evidence="6">LysR family transcriptional regulator</fullName>
    </submittedName>
</protein>
<feature type="domain" description="HTH lysR-type" evidence="5">
    <location>
        <begin position="1"/>
        <end position="57"/>
    </location>
</feature>
<dbReference type="InterPro" id="IPR005119">
    <property type="entry name" value="LysR_subst-bd"/>
</dbReference>
<accession>A0A1Y3P905</accession>
<keyword evidence="2" id="KW-0805">Transcription regulation</keyword>
<dbReference type="Gene3D" id="3.40.190.290">
    <property type="match status" value="1"/>
</dbReference>
<dbReference type="OrthoDB" id="6654833at2"/>
<evidence type="ECO:0000256" key="4">
    <source>
        <dbReference type="ARBA" id="ARBA00023163"/>
    </source>
</evidence>
<evidence type="ECO:0000256" key="1">
    <source>
        <dbReference type="ARBA" id="ARBA00009437"/>
    </source>
</evidence>
<dbReference type="PRINTS" id="PR00039">
    <property type="entry name" value="HTHLYSR"/>
</dbReference>
<keyword evidence="3" id="KW-0238">DNA-binding</keyword>
<dbReference type="RefSeq" id="WP_087264606.1">
    <property type="nucleotide sequence ID" value="NZ_JBJGBV010000005.1"/>
</dbReference>
<evidence type="ECO:0000313" key="6">
    <source>
        <dbReference type="EMBL" id="OUM75172.1"/>
    </source>
</evidence>
<dbReference type="Proteomes" id="UP000195440">
    <property type="component" value="Unassembled WGS sequence"/>
</dbReference>
<comment type="similarity">
    <text evidence="1">Belongs to the LysR transcriptional regulatory family.</text>
</comment>
<evidence type="ECO:0000313" key="7">
    <source>
        <dbReference type="Proteomes" id="UP000195440"/>
    </source>
</evidence>
<dbReference type="PROSITE" id="PS50931">
    <property type="entry name" value="HTH_LYSR"/>
    <property type="match status" value="1"/>
</dbReference>
<dbReference type="InterPro" id="IPR000847">
    <property type="entry name" value="LysR_HTH_N"/>
</dbReference>
<evidence type="ECO:0000259" key="5">
    <source>
        <dbReference type="PROSITE" id="PS50931"/>
    </source>
</evidence>
<dbReference type="GO" id="GO:0000976">
    <property type="term" value="F:transcription cis-regulatory region binding"/>
    <property type="evidence" value="ECO:0007669"/>
    <property type="project" value="TreeGrafter"/>
</dbReference>
<dbReference type="CDD" id="cd08427">
    <property type="entry name" value="PBP2_LTTR_like_2"/>
    <property type="match status" value="1"/>
</dbReference>
<keyword evidence="7" id="KW-1185">Reference proteome</keyword>
<dbReference type="AlphaFoldDB" id="A0A1Y3P905"/>
<dbReference type="SUPFAM" id="SSF53850">
    <property type="entry name" value="Periplasmic binding protein-like II"/>
    <property type="match status" value="1"/>
</dbReference>